<name>A0A5C4ML15_9ACTN</name>
<dbReference type="SFLD" id="SFLDG00002">
    <property type="entry name" value="C1.7:_P-type_atpase_like"/>
    <property type="match status" value="1"/>
</dbReference>
<dbReference type="PRINTS" id="PR00119">
    <property type="entry name" value="CATATPASE"/>
</dbReference>
<dbReference type="InterPro" id="IPR018303">
    <property type="entry name" value="ATPase_P-typ_P_site"/>
</dbReference>
<dbReference type="Gene3D" id="3.40.1110.10">
    <property type="entry name" value="Calcium-transporting ATPase, cytoplasmic domain N"/>
    <property type="match status" value="1"/>
</dbReference>
<dbReference type="Gene3D" id="1.20.1110.10">
    <property type="entry name" value="Calcium-transporting ATPase, transmembrane domain"/>
    <property type="match status" value="1"/>
</dbReference>
<comment type="subcellular location">
    <subcellularLocation>
        <location evidence="1">Cell membrane</location>
        <topology evidence="1">Multi-pass membrane protein</topology>
    </subcellularLocation>
</comment>
<dbReference type="Pfam" id="PF00122">
    <property type="entry name" value="E1-E2_ATPase"/>
    <property type="match status" value="1"/>
</dbReference>
<dbReference type="InterPro" id="IPR044492">
    <property type="entry name" value="P_typ_ATPase_HD_dom"/>
</dbReference>
<keyword evidence="5 6" id="KW-0472">Membrane</keyword>
<dbReference type="GO" id="GO:0005886">
    <property type="term" value="C:plasma membrane"/>
    <property type="evidence" value="ECO:0007669"/>
    <property type="project" value="UniProtKB-SubCell"/>
</dbReference>
<dbReference type="InterPro" id="IPR008250">
    <property type="entry name" value="ATPase_P-typ_transduc_dom_A_sf"/>
</dbReference>
<feature type="transmembrane region" description="Helical" evidence="6">
    <location>
        <begin position="759"/>
        <end position="781"/>
    </location>
</feature>
<evidence type="ECO:0000256" key="1">
    <source>
        <dbReference type="ARBA" id="ARBA00004651"/>
    </source>
</evidence>
<dbReference type="SUPFAM" id="SSF81653">
    <property type="entry name" value="Calcium ATPase, transduction domain A"/>
    <property type="match status" value="1"/>
</dbReference>
<dbReference type="SUPFAM" id="SSF81660">
    <property type="entry name" value="Metal cation-transporting ATPase, ATP-binding domain N"/>
    <property type="match status" value="1"/>
</dbReference>
<comment type="caution">
    <text evidence="8">The sequence shown here is derived from an EMBL/GenBank/DDBJ whole genome shotgun (WGS) entry which is preliminary data.</text>
</comment>
<proteinExistence type="predicted"/>
<dbReference type="PANTHER" id="PTHR42861">
    <property type="entry name" value="CALCIUM-TRANSPORTING ATPASE"/>
    <property type="match status" value="1"/>
</dbReference>
<dbReference type="Proteomes" id="UP000306740">
    <property type="component" value="Unassembled WGS sequence"/>
</dbReference>
<dbReference type="Gene3D" id="2.70.150.10">
    <property type="entry name" value="Calcium-transporting ATPase, cytoplasmic transduction domain A"/>
    <property type="match status" value="1"/>
</dbReference>
<dbReference type="SFLD" id="SFLDS00003">
    <property type="entry name" value="Haloacid_Dehalogenase"/>
    <property type="match status" value="1"/>
</dbReference>
<dbReference type="OrthoDB" id="9814270at2"/>
<feature type="transmembrane region" description="Helical" evidence="6">
    <location>
        <begin position="728"/>
        <end position="747"/>
    </location>
</feature>
<dbReference type="SUPFAM" id="SSF81665">
    <property type="entry name" value="Calcium ATPase, transmembrane domain M"/>
    <property type="match status" value="1"/>
</dbReference>
<reference evidence="8 9" key="1">
    <citation type="submission" date="2019-05" db="EMBL/GenBank/DDBJ databases">
        <title>Mumia sp. nov., isolated from the intestinal contents of plateau pika (Ochotona curzoniae) in the Qinghai-Tibet plateau of China.</title>
        <authorList>
            <person name="Tian Z."/>
        </authorList>
    </citation>
    <scope>NUCLEOTIDE SEQUENCE [LARGE SCALE GENOMIC DNA]</scope>
    <source>
        <strain evidence="9">527</strain>
    </source>
</reference>
<feature type="transmembrane region" description="Helical" evidence="6">
    <location>
        <begin position="665"/>
        <end position="687"/>
    </location>
</feature>
<evidence type="ECO:0000256" key="5">
    <source>
        <dbReference type="ARBA" id="ARBA00023136"/>
    </source>
</evidence>
<dbReference type="InterPro" id="IPR023214">
    <property type="entry name" value="HAD_sf"/>
</dbReference>
<accession>A0A5C4ML15</accession>
<organism evidence="8 9">
    <name type="scientific">Mumia zhuanghuii</name>
    <dbReference type="NCBI Taxonomy" id="2585211"/>
    <lineage>
        <taxon>Bacteria</taxon>
        <taxon>Bacillati</taxon>
        <taxon>Actinomycetota</taxon>
        <taxon>Actinomycetes</taxon>
        <taxon>Propionibacteriales</taxon>
        <taxon>Nocardioidaceae</taxon>
        <taxon>Mumia</taxon>
    </lineage>
</organism>
<dbReference type="InterPro" id="IPR023299">
    <property type="entry name" value="ATPase_P-typ_cyto_dom_N"/>
</dbReference>
<feature type="transmembrane region" description="Helical" evidence="6">
    <location>
        <begin position="218"/>
        <end position="239"/>
    </location>
</feature>
<feature type="transmembrane region" description="Helical" evidence="6">
    <location>
        <begin position="699"/>
        <end position="719"/>
    </location>
</feature>
<feature type="transmembrane region" description="Helical" evidence="6">
    <location>
        <begin position="635"/>
        <end position="653"/>
    </location>
</feature>
<gene>
    <name evidence="8" type="ORF">FHE65_19535</name>
</gene>
<protein>
    <submittedName>
        <fullName evidence="8">HAD-IC family P-type ATPase</fullName>
    </submittedName>
</protein>
<dbReference type="InterPro" id="IPR023298">
    <property type="entry name" value="ATPase_P-typ_TM_dom_sf"/>
</dbReference>
<evidence type="ECO:0000256" key="3">
    <source>
        <dbReference type="ARBA" id="ARBA00022967"/>
    </source>
</evidence>
<dbReference type="PRINTS" id="PR00120">
    <property type="entry name" value="HATPASE"/>
</dbReference>
<dbReference type="GO" id="GO:0016887">
    <property type="term" value="F:ATP hydrolysis activity"/>
    <property type="evidence" value="ECO:0007669"/>
    <property type="project" value="InterPro"/>
</dbReference>
<dbReference type="AlphaFoldDB" id="A0A5C4ML15"/>
<dbReference type="NCBIfam" id="TIGR01494">
    <property type="entry name" value="ATPase_P-type"/>
    <property type="match status" value="2"/>
</dbReference>
<dbReference type="SUPFAM" id="SSF56784">
    <property type="entry name" value="HAD-like"/>
    <property type="match status" value="1"/>
</dbReference>
<dbReference type="EMBL" id="VDFR01000089">
    <property type="protein sequence ID" value="TNC43059.1"/>
    <property type="molecule type" value="Genomic_DNA"/>
</dbReference>
<feature type="transmembrane region" description="Helical" evidence="6">
    <location>
        <begin position="259"/>
        <end position="279"/>
    </location>
</feature>
<dbReference type="InterPro" id="IPR036412">
    <property type="entry name" value="HAD-like_sf"/>
</dbReference>
<dbReference type="SFLD" id="SFLDF00027">
    <property type="entry name" value="p-type_atpase"/>
    <property type="match status" value="1"/>
</dbReference>
<evidence type="ECO:0000313" key="8">
    <source>
        <dbReference type="EMBL" id="TNC43059.1"/>
    </source>
</evidence>
<evidence type="ECO:0000256" key="6">
    <source>
        <dbReference type="SAM" id="Phobius"/>
    </source>
</evidence>
<evidence type="ECO:0000313" key="9">
    <source>
        <dbReference type="Proteomes" id="UP000306740"/>
    </source>
</evidence>
<feature type="transmembrane region" description="Helical" evidence="6">
    <location>
        <begin position="610"/>
        <end position="629"/>
    </location>
</feature>
<evidence type="ECO:0000256" key="4">
    <source>
        <dbReference type="ARBA" id="ARBA00022989"/>
    </source>
</evidence>
<dbReference type="InterPro" id="IPR001757">
    <property type="entry name" value="P_typ_ATPase"/>
</dbReference>
<dbReference type="InterPro" id="IPR059000">
    <property type="entry name" value="ATPase_P-type_domA"/>
</dbReference>
<keyword evidence="3" id="KW-1278">Translocase</keyword>
<dbReference type="PROSITE" id="PS00154">
    <property type="entry name" value="ATPASE_E1_E2"/>
    <property type="match status" value="1"/>
</dbReference>
<keyword evidence="2 6" id="KW-0812">Transmembrane</keyword>
<keyword evidence="4 6" id="KW-1133">Transmembrane helix</keyword>
<dbReference type="Pfam" id="PF00702">
    <property type="entry name" value="Hydrolase"/>
    <property type="match status" value="1"/>
</dbReference>
<dbReference type="RefSeq" id="WP_139106457.1">
    <property type="nucleotide sequence ID" value="NZ_VDFR01000089.1"/>
</dbReference>
<dbReference type="GO" id="GO:0005524">
    <property type="term" value="F:ATP binding"/>
    <property type="evidence" value="ECO:0007669"/>
    <property type="project" value="InterPro"/>
</dbReference>
<sequence>MAADAVQTPGAVGLTSAEVARRRAAGQGNETASGAGRSVQEIVRANVVTRINGILLVLWLIVMSTGYVIDGVFGLMILANSGIGIFQELRAKRTLDRLSILGQVRPRVRRDGTVSDVAQQEVVRGDVIELGRGDQVVVDGEVVDESDLEVDESLLTGESDPVTKERGDPLLSGSFVVAGRGAMVATRVGSQAHAAQLTREASRFTLVRSDLRDGINQILKIVTYLMGPVAALTILNQLFRTDEGWQDSVRRMVAALVPMVPEGLVLLTSVAFFVGVVRLGRRQCLVQELPAIEGLARVDIVCTDKTGTLTENGMRLRTVTPLDGTDTAWTKRALAAVASADEDLNASAAAIVAGLPAAPRWRTTGVAPFSSARKWSGASYEDTDGGPRDLVLGASDVLLPPGSPVRNEAERLGAEGLRVLLFGSTRAAVDAADAPGAVTPLALVVLEQRVRPDARATMAYFADQGVAVKVVSGDNALSVGAVARAVGLDGRTAPLDARDLPPDEPALGDVVERTSAFGRVTPAQKRTMVGSLQRRGHTVAMTGDGVNDVLALKDADIGVAMGSGSPAARSVAQLVLLDDAFATLPSVVAEGRRVIGNIERVATLFLAKTCYSLVLATVVAVAGLSYPLLPRHLTIVGWFTIGVPAFVLSLAPDASRARPGFVRRVLRVSAPTGVVIGLSAFATYLLVRVPRPSEAELEQSGTAVLVTMIVLALWLLAIVARPLLPWKIGLLVAMVAAYVVLFSVPISREFFALDLSQPGQLLTGLVVAGVGIVLLELTWWVESRLGEDDDHPRRTLVGLPAMTSRGRRAR</sequence>
<feature type="domain" description="P-type ATPase A" evidence="7">
    <location>
        <begin position="107"/>
        <end position="200"/>
    </location>
</feature>
<feature type="transmembrane region" description="Helical" evidence="6">
    <location>
        <begin position="56"/>
        <end position="83"/>
    </location>
</feature>
<evidence type="ECO:0000259" key="7">
    <source>
        <dbReference type="Pfam" id="PF00122"/>
    </source>
</evidence>
<dbReference type="Gene3D" id="3.40.50.1000">
    <property type="entry name" value="HAD superfamily/HAD-like"/>
    <property type="match status" value="1"/>
</dbReference>
<evidence type="ECO:0000256" key="2">
    <source>
        <dbReference type="ARBA" id="ARBA00022692"/>
    </source>
</evidence>